<dbReference type="InterPro" id="IPR013324">
    <property type="entry name" value="RNA_pol_sigma_r3/r4-like"/>
</dbReference>
<dbReference type="SUPFAM" id="SSF88946">
    <property type="entry name" value="Sigma2 domain of RNA polymerase sigma factors"/>
    <property type="match status" value="1"/>
</dbReference>
<dbReference type="STRING" id="525904.Tter_0757"/>
<dbReference type="InterPro" id="IPR036388">
    <property type="entry name" value="WH-like_DNA-bd_sf"/>
</dbReference>
<dbReference type="InterPro" id="IPR007627">
    <property type="entry name" value="RNA_pol_sigma70_r2"/>
</dbReference>
<feature type="domain" description="RNA polymerase sigma-70" evidence="7">
    <location>
        <begin position="119"/>
        <end position="132"/>
    </location>
</feature>
<keyword evidence="2 5" id="KW-0731">Sigma factor</keyword>
<dbReference type="Gene3D" id="1.10.10.10">
    <property type="entry name" value="Winged helix-like DNA-binding domain superfamily/Winged helix DNA-binding domain"/>
    <property type="match status" value="2"/>
</dbReference>
<evidence type="ECO:0000259" key="8">
    <source>
        <dbReference type="PROSITE" id="PS00716"/>
    </source>
</evidence>
<dbReference type="InterPro" id="IPR007630">
    <property type="entry name" value="RNA_pol_sigma70_r4"/>
</dbReference>
<dbReference type="NCBIfam" id="TIGR02937">
    <property type="entry name" value="sigma70-ECF"/>
    <property type="match status" value="1"/>
</dbReference>
<dbReference type="Proteomes" id="UP000000323">
    <property type="component" value="Chromosome 1"/>
</dbReference>
<protein>
    <recommendedName>
        <fullName evidence="5">RNA polymerase sigma factor</fullName>
    </recommendedName>
</protein>
<dbReference type="InterPro" id="IPR014284">
    <property type="entry name" value="RNA_pol_sigma-70_dom"/>
</dbReference>
<dbReference type="eggNOG" id="COG0568">
    <property type="taxonomic scope" value="Bacteria"/>
</dbReference>
<dbReference type="InterPro" id="IPR009042">
    <property type="entry name" value="RNA_pol_sigma70_r1_2"/>
</dbReference>
<evidence type="ECO:0000256" key="3">
    <source>
        <dbReference type="ARBA" id="ARBA00023125"/>
    </source>
</evidence>
<dbReference type="PANTHER" id="PTHR30603">
    <property type="entry name" value="RNA POLYMERASE SIGMA FACTOR RPO"/>
    <property type="match status" value="1"/>
</dbReference>
<feature type="domain" description="RNA polymerase sigma-70" evidence="8">
    <location>
        <begin position="288"/>
        <end position="314"/>
    </location>
</feature>
<keyword evidence="1 5" id="KW-0805">Transcription regulation</keyword>
<dbReference type="InterPro" id="IPR000943">
    <property type="entry name" value="RNA_pol_sigma70"/>
</dbReference>
<dbReference type="PROSITE" id="PS00716">
    <property type="entry name" value="SIGMA70_2"/>
    <property type="match status" value="1"/>
</dbReference>
<accession>D1CFG8</accession>
<dbReference type="GO" id="GO:0003677">
    <property type="term" value="F:DNA binding"/>
    <property type="evidence" value="ECO:0007669"/>
    <property type="project" value="UniProtKB-KW"/>
</dbReference>
<dbReference type="KEGG" id="ttr:Tter_0757"/>
<dbReference type="PANTHER" id="PTHR30603:SF47">
    <property type="entry name" value="RNA POLYMERASE SIGMA FACTOR SIGD, CHLOROPLASTIC"/>
    <property type="match status" value="1"/>
</dbReference>
<dbReference type="InterPro" id="IPR007624">
    <property type="entry name" value="RNA_pol_sigma70_r3"/>
</dbReference>
<dbReference type="Pfam" id="PF04545">
    <property type="entry name" value="Sigma70_r4"/>
    <property type="match status" value="1"/>
</dbReference>
<proteinExistence type="inferred from homology"/>
<evidence type="ECO:0000256" key="2">
    <source>
        <dbReference type="ARBA" id="ARBA00023082"/>
    </source>
</evidence>
<keyword evidence="10" id="KW-1185">Reference proteome</keyword>
<evidence type="ECO:0000313" key="10">
    <source>
        <dbReference type="Proteomes" id="UP000000323"/>
    </source>
</evidence>
<dbReference type="HOGENOM" id="CLU_014793_3_5_0"/>
<evidence type="ECO:0000259" key="7">
    <source>
        <dbReference type="PROSITE" id="PS00715"/>
    </source>
</evidence>
<dbReference type="GO" id="GO:0006352">
    <property type="term" value="P:DNA-templated transcription initiation"/>
    <property type="evidence" value="ECO:0007669"/>
    <property type="project" value="InterPro"/>
</dbReference>
<dbReference type="PRINTS" id="PR00046">
    <property type="entry name" value="SIGMA70FCT"/>
</dbReference>
<evidence type="ECO:0000256" key="6">
    <source>
        <dbReference type="SAM" id="MobiDB-lite"/>
    </source>
</evidence>
<dbReference type="InterPro" id="IPR013325">
    <property type="entry name" value="RNA_pol_sigma_r2"/>
</dbReference>
<dbReference type="Pfam" id="PF04539">
    <property type="entry name" value="Sigma70_r3"/>
    <property type="match status" value="1"/>
</dbReference>
<evidence type="ECO:0000256" key="5">
    <source>
        <dbReference type="RuleBase" id="RU362124"/>
    </source>
</evidence>
<dbReference type="EMBL" id="CP001825">
    <property type="protein sequence ID" value="ACZ41674.1"/>
    <property type="molecule type" value="Genomic_DNA"/>
</dbReference>
<dbReference type="OrthoDB" id="1185556at2"/>
<evidence type="ECO:0000256" key="4">
    <source>
        <dbReference type="ARBA" id="ARBA00023163"/>
    </source>
</evidence>
<organism evidence="9 10">
    <name type="scientific">Thermobaculum terrenum (strain ATCC BAA-798 / CCMEE 7001 / YNP1)</name>
    <dbReference type="NCBI Taxonomy" id="525904"/>
    <lineage>
        <taxon>Bacteria</taxon>
        <taxon>Bacillati</taxon>
        <taxon>Chloroflexota</taxon>
        <taxon>Chloroflexia</taxon>
        <taxon>Candidatus Thermobaculales</taxon>
        <taxon>Candidatus Thermobaculaceae</taxon>
        <taxon>Thermobaculum</taxon>
    </lineage>
</organism>
<keyword evidence="4 5" id="KW-0804">Transcription</keyword>
<dbReference type="AlphaFoldDB" id="D1CFG8"/>
<dbReference type="Pfam" id="PF00140">
    <property type="entry name" value="Sigma70_r1_2"/>
    <property type="match status" value="1"/>
</dbReference>
<dbReference type="GO" id="GO:0016987">
    <property type="term" value="F:sigma factor activity"/>
    <property type="evidence" value="ECO:0007669"/>
    <property type="project" value="UniProtKB-KW"/>
</dbReference>
<sequence>MNMHVTDEPFAEDYVQENDSYISAEESSGSEDSVSVYLRDIGAIPLLTPMEEIALAKAIEKGRQATRKLHQDLSPEEREAALRDKERGEMARRRMIECNLRLVVSIARRYAGRGLPLSDLIEEGNLGLMRAADKFDYRRGYRFSTYATWWIRQAVTRALASQSRVVRLPVHVTELMHNITKVSHRLSQELGREPTSEEIAAELNITPERVREVVKASQYPMSLEQPYGEDGDGTVEEIIEDPNIESPADQVSRDILREQILALLDDLTDRERQVLDLRYGLTGNHSYTLEEVGKVLGVTRERIRQIEKEALSKLRPHAESLRSFMG</sequence>
<dbReference type="RefSeq" id="WP_012874709.1">
    <property type="nucleotide sequence ID" value="NC_013525.1"/>
</dbReference>
<evidence type="ECO:0000256" key="1">
    <source>
        <dbReference type="ARBA" id="ARBA00023015"/>
    </source>
</evidence>
<keyword evidence="3 5" id="KW-0238">DNA-binding</keyword>
<dbReference type="PROSITE" id="PS00715">
    <property type="entry name" value="SIGMA70_1"/>
    <property type="match status" value="1"/>
</dbReference>
<reference evidence="10" key="1">
    <citation type="journal article" date="2010" name="Stand. Genomic Sci.">
        <title>Complete genome sequence of 'Thermobaculum terrenum' type strain (YNP1).</title>
        <authorList>
            <person name="Kiss H."/>
            <person name="Cleland D."/>
            <person name="Lapidus A."/>
            <person name="Lucas S."/>
            <person name="Glavina Del Rio T."/>
            <person name="Nolan M."/>
            <person name="Tice H."/>
            <person name="Han C."/>
            <person name="Goodwin L."/>
            <person name="Pitluck S."/>
            <person name="Liolios K."/>
            <person name="Ivanova N."/>
            <person name="Mavromatis K."/>
            <person name="Ovchinnikova G."/>
            <person name="Pati A."/>
            <person name="Chen A."/>
            <person name="Palaniappan K."/>
            <person name="Land M."/>
            <person name="Hauser L."/>
            <person name="Chang Y."/>
            <person name="Jeffries C."/>
            <person name="Lu M."/>
            <person name="Brettin T."/>
            <person name="Detter J."/>
            <person name="Goker M."/>
            <person name="Tindall B."/>
            <person name="Beck B."/>
            <person name="McDermott T."/>
            <person name="Woyke T."/>
            <person name="Bristow J."/>
            <person name="Eisen J."/>
            <person name="Markowitz V."/>
            <person name="Hugenholtz P."/>
            <person name="Kyrpides N."/>
            <person name="Klenk H."/>
            <person name="Cheng J."/>
        </authorList>
    </citation>
    <scope>NUCLEOTIDE SEQUENCE [LARGE SCALE GENOMIC DNA]</scope>
    <source>
        <strain evidence="10">ATCC BAA-798 / YNP1</strain>
    </source>
</reference>
<feature type="region of interest" description="Disordered" evidence="6">
    <location>
        <begin position="1"/>
        <end position="30"/>
    </location>
</feature>
<dbReference type="FunFam" id="1.10.601.10:FF:000001">
    <property type="entry name" value="RNA polymerase sigma factor SigA"/>
    <property type="match status" value="1"/>
</dbReference>
<name>D1CFG8_THET1</name>
<dbReference type="CDD" id="cd06171">
    <property type="entry name" value="Sigma70_r4"/>
    <property type="match status" value="1"/>
</dbReference>
<evidence type="ECO:0000313" key="9">
    <source>
        <dbReference type="EMBL" id="ACZ41674.1"/>
    </source>
</evidence>
<dbReference type="InterPro" id="IPR050239">
    <property type="entry name" value="Sigma-70_RNA_pol_init_factors"/>
</dbReference>
<gene>
    <name evidence="9" type="ordered locus">Tter_0757</name>
</gene>
<dbReference type="SUPFAM" id="SSF88659">
    <property type="entry name" value="Sigma3 and sigma4 domains of RNA polymerase sigma factors"/>
    <property type="match status" value="2"/>
</dbReference>
<comment type="similarity">
    <text evidence="5">Belongs to the sigma-70 factor family.</text>
</comment>
<dbReference type="Gene3D" id="1.10.601.10">
    <property type="entry name" value="RNA Polymerase Primary Sigma Factor"/>
    <property type="match status" value="2"/>
</dbReference>
<dbReference type="Pfam" id="PF04542">
    <property type="entry name" value="Sigma70_r2"/>
    <property type="match status" value="1"/>
</dbReference>
<feature type="region of interest" description="Disordered" evidence="6">
    <location>
        <begin position="66"/>
        <end position="85"/>
    </location>
</feature>
<comment type="function">
    <text evidence="5">Sigma factors are initiation factors that promote the attachment of RNA polymerase to specific initiation sites and are then released.</text>
</comment>